<dbReference type="InterPro" id="IPR027417">
    <property type="entry name" value="P-loop_NTPase"/>
</dbReference>
<dbReference type="PANTHER" id="PTHR43566">
    <property type="entry name" value="CONSERVED PROTEIN"/>
    <property type="match status" value="1"/>
</dbReference>
<evidence type="ECO:0000313" key="3">
    <source>
        <dbReference type="EMBL" id="MBO8435386.1"/>
    </source>
</evidence>
<keyword evidence="3" id="KW-0547">Nucleotide-binding</keyword>
<dbReference type="GO" id="GO:0005524">
    <property type="term" value="F:ATP binding"/>
    <property type="evidence" value="ECO:0007669"/>
    <property type="project" value="UniProtKB-KW"/>
</dbReference>
<sequence length="404" mass="46080">MAEKKYLIKRTLEKNIAELSGEFRSLLLTGSRQVGKSTLLGHLAESEREIVNFDDDVLREEATEDPSLFFFNHKPPLLLDEVHRVPDIFLAIKKIIDEDGRKNLFWLTGSQKLKLMKNAGDSLAGRVLVAEMYGLSISEKQGIPDRKPFIPCFSEPKKSPLAPDDVLSTVFTGSYPEVQDMTERVRTAWFESYINTYFENDISEFIKPSNFAIFRNFLAIIALRTGEELNYADIASSVGVSAVTVQYWISVLEAFGILYILQPYYTNKLKRLVKRGKLYFMDTGLCAYLCGLNTYDDFRSSKLAGHLIETFVVTEIIKSYSNNLVHRGLYFYRDYSGCEIGLLIEENGKLYPVEIKMAMTPKKEMVKHFKIIPPEERGIGALVSLYPKKELIERDVVLVPISEI</sequence>
<organism evidence="3 4">
    <name type="scientific">Candidatus Ornithospirochaeta stercoripullorum</name>
    <dbReference type="NCBI Taxonomy" id="2840899"/>
    <lineage>
        <taxon>Bacteria</taxon>
        <taxon>Pseudomonadati</taxon>
        <taxon>Spirochaetota</taxon>
        <taxon>Spirochaetia</taxon>
        <taxon>Spirochaetales</taxon>
        <taxon>Spirochaetaceae</taxon>
        <taxon>Spirochaetaceae incertae sedis</taxon>
        <taxon>Candidatus Ornithospirochaeta</taxon>
    </lineage>
</organism>
<accession>A0A9D9DXD8</accession>
<dbReference type="Pfam" id="PF13635">
    <property type="entry name" value="DUF4143"/>
    <property type="match status" value="1"/>
</dbReference>
<dbReference type="InterPro" id="IPR041682">
    <property type="entry name" value="AAA_14"/>
</dbReference>
<proteinExistence type="predicted"/>
<dbReference type="EMBL" id="JADIMT010000003">
    <property type="protein sequence ID" value="MBO8435386.1"/>
    <property type="molecule type" value="Genomic_DNA"/>
</dbReference>
<dbReference type="AlphaFoldDB" id="A0A9D9DXD8"/>
<dbReference type="Proteomes" id="UP000823615">
    <property type="component" value="Unassembled WGS sequence"/>
</dbReference>
<dbReference type="InterPro" id="IPR025420">
    <property type="entry name" value="DUF4143"/>
</dbReference>
<evidence type="ECO:0000259" key="1">
    <source>
        <dbReference type="Pfam" id="PF13173"/>
    </source>
</evidence>
<protein>
    <submittedName>
        <fullName evidence="3">ATP-binding protein</fullName>
    </submittedName>
</protein>
<dbReference type="PANTHER" id="PTHR43566:SF2">
    <property type="entry name" value="DUF4143 DOMAIN-CONTAINING PROTEIN"/>
    <property type="match status" value="1"/>
</dbReference>
<name>A0A9D9DXD8_9SPIO</name>
<reference evidence="3" key="1">
    <citation type="submission" date="2020-10" db="EMBL/GenBank/DDBJ databases">
        <authorList>
            <person name="Gilroy R."/>
        </authorList>
    </citation>
    <scope>NUCLEOTIDE SEQUENCE</scope>
    <source>
        <strain evidence="3">7293</strain>
    </source>
</reference>
<feature type="domain" description="AAA" evidence="1">
    <location>
        <begin position="24"/>
        <end position="139"/>
    </location>
</feature>
<gene>
    <name evidence="3" type="ORF">IAA97_00175</name>
</gene>
<reference evidence="3" key="2">
    <citation type="journal article" date="2021" name="PeerJ">
        <title>Extensive microbial diversity within the chicken gut microbiome revealed by metagenomics and culture.</title>
        <authorList>
            <person name="Gilroy R."/>
            <person name="Ravi A."/>
            <person name="Getino M."/>
            <person name="Pursley I."/>
            <person name="Horton D.L."/>
            <person name="Alikhan N.F."/>
            <person name="Baker D."/>
            <person name="Gharbi K."/>
            <person name="Hall N."/>
            <person name="Watson M."/>
            <person name="Adriaenssens E.M."/>
            <person name="Foster-Nyarko E."/>
            <person name="Jarju S."/>
            <person name="Secka A."/>
            <person name="Antonio M."/>
            <person name="Oren A."/>
            <person name="Chaudhuri R.R."/>
            <person name="La Ragione R."/>
            <person name="Hildebrand F."/>
            <person name="Pallen M.J."/>
        </authorList>
    </citation>
    <scope>NUCLEOTIDE SEQUENCE</scope>
    <source>
        <strain evidence="3">7293</strain>
    </source>
</reference>
<comment type="caution">
    <text evidence="3">The sequence shown here is derived from an EMBL/GenBank/DDBJ whole genome shotgun (WGS) entry which is preliminary data.</text>
</comment>
<evidence type="ECO:0000313" key="4">
    <source>
        <dbReference type="Proteomes" id="UP000823615"/>
    </source>
</evidence>
<evidence type="ECO:0000259" key="2">
    <source>
        <dbReference type="Pfam" id="PF13635"/>
    </source>
</evidence>
<dbReference type="SUPFAM" id="SSF52540">
    <property type="entry name" value="P-loop containing nucleoside triphosphate hydrolases"/>
    <property type="match status" value="1"/>
</dbReference>
<keyword evidence="3" id="KW-0067">ATP-binding</keyword>
<dbReference type="Pfam" id="PF13173">
    <property type="entry name" value="AAA_14"/>
    <property type="match status" value="1"/>
</dbReference>
<feature type="domain" description="DUF4143" evidence="2">
    <location>
        <begin position="199"/>
        <end position="357"/>
    </location>
</feature>